<dbReference type="PANTHER" id="PTHR12468">
    <property type="entry name" value="GPI MANNOSYLTRANSFERASE 2"/>
    <property type="match status" value="1"/>
</dbReference>
<dbReference type="EMBL" id="CP076134">
    <property type="protein sequence ID" value="QWG14725.1"/>
    <property type="molecule type" value="Genomic_DNA"/>
</dbReference>
<dbReference type="EC" id="2.4.-.-" evidence="11"/>
<evidence type="ECO:0000256" key="8">
    <source>
        <dbReference type="ARBA" id="ARBA00022989"/>
    </source>
</evidence>
<dbReference type="InterPro" id="IPR007315">
    <property type="entry name" value="PIG-V/Gpi18"/>
</dbReference>
<name>A0A975NH53_9BRAD</name>
<gene>
    <name evidence="11" type="ORF">KMZ29_08740</name>
</gene>
<dbReference type="GO" id="GO:0031501">
    <property type="term" value="C:mannosyltransferase complex"/>
    <property type="evidence" value="ECO:0007669"/>
    <property type="project" value="TreeGrafter"/>
</dbReference>
<keyword evidence="9 10" id="KW-0472">Membrane</keyword>
<keyword evidence="7" id="KW-0256">Endoplasmic reticulum</keyword>
<dbReference type="GO" id="GO:0004376">
    <property type="term" value="F:GPI mannosyltransferase activity"/>
    <property type="evidence" value="ECO:0007669"/>
    <property type="project" value="InterPro"/>
</dbReference>
<evidence type="ECO:0000256" key="4">
    <source>
        <dbReference type="ARBA" id="ARBA00022676"/>
    </source>
</evidence>
<dbReference type="Proteomes" id="UP000680839">
    <property type="component" value="Chromosome"/>
</dbReference>
<dbReference type="AlphaFoldDB" id="A0A975NH53"/>
<evidence type="ECO:0000256" key="9">
    <source>
        <dbReference type="ARBA" id="ARBA00023136"/>
    </source>
</evidence>
<organism evidence="11 12">
    <name type="scientific">Bradyrhizobium sediminis</name>
    <dbReference type="NCBI Taxonomy" id="2840469"/>
    <lineage>
        <taxon>Bacteria</taxon>
        <taxon>Pseudomonadati</taxon>
        <taxon>Pseudomonadota</taxon>
        <taxon>Alphaproteobacteria</taxon>
        <taxon>Hyphomicrobiales</taxon>
        <taxon>Nitrobacteraceae</taxon>
        <taxon>Bradyrhizobium</taxon>
    </lineage>
</organism>
<sequence length="393" mass="44189">MARDSMGMEMRCPNWKYHAWLPCFWAISIFLCSRAVVALGLVFSQKYLPIATDVWSAGPFWYHQLLQWDSEWYFRIATEGYRYNGDPTIQQNVVFYPLYPMLARGLAAISGLTPADALLLVSNVAGLLAIVVLFKLVREEFGDQLALVTTALLSFFPASVFLSAGYTEPLELLLMVSFFLALKRKRYLSAALLAGLAVADRSAGIVLLPVLVREMWLNRDHKPLFPALIPCVLLATSGIWLFMIYLWYSFGDPLVFSKGQTAFHLGVTQVTRLVAALKFEPFTQLILNDWNPWGQASWLTLLFIVLIFVGWSRLPFSWTLFAMGVLLLPYLTLSGGPAGFTSMGRFNLVSFPLFVVLADFGMRARWLLVGVIGLFSASLFMNAALFARRIWIG</sequence>
<dbReference type="GO" id="GO:0016020">
    <property type="term" value="C:membrane"/>
    <property type="evidence" value="ECO:0007669"/>
    <property type="project" value="GOC"/>
</dbReference>
<evidence type="ECO:0000313" key="12">
    <source>
        <dbReference type="Proteomes" id="UP000680839"/>
    </source>
</evidence>
<dbReference type="GO" id="GO:0000009">
    <property type="term" value="F:alpha-1,6-mannosyltransferase activity"/>
    <property type="evidence" value="ECO:0007669"/>
    <property type="project" value="InterPro"/>
</dbReference>
<feature type="transmembrane region" description="Helical" evidence="10">
    <location>
        <begin position="106"/>
        <end position="133"/>
    </location>
</feature>
<evidence type="ECO:0000256" key="3">
    <source>
        <dbReference type="ARBA" id="ARBA00022502"/>
    </source>
</evidence>
<dbReference type="RefSeq" id="WP_215623322.1">
    <property type="nucleotide sequence ID" value="NZ_CP076134.1"/>
</dbReference>
<dbReference type="Pfam" id="PF04188">
    <property type="entry name" value="Mannosyl_trans2"/>
    <property type="match status" value="1"/>
</dbReference>
<feature type="transmembrane region" description="Helical" evidence="10">
    <location>
        <begin position="364"/>
        <end position="387"/>
    </location>
</feature>
<feature type="transmembrane region" description="Helical" evidence="10">
    <location>
        <begin position="20"/>
        <end position="43"/>
    </location>
</feature>
<evidence type="ECO:0000313" key="11">
    <source>
        <dbReference type="EMBL" id="QWG14725.1"/>
    </source>
</evidence>
<feature type="transmembrane region" description="Helical" evidence="10">
    <location>
        <begin position="293"/>
        <end position="311"/>
    </location>
</feature>
<dbReference type="GO" id="GO:0006506">
    <property type="term" value="P:GPI anchor biosynthetic process"/>
    <property type="evidence" value="ECO:0007669"/>
    <property type="project" value="UniProtKB-KW"/>
</dbReference>
<reference evidence="11" key="1">
    <citation type="submission" date="2021-06" db="EMBL/GenBank/DDBJ databases">
        <title>Bradyrhizobium sp. S2-20-1 Genome sequencing.</title>
        <authorList>
            <person name="Jin L."/>
        </authorList>
    </citation>
    <scope>NUCLEOTIDE SEQUENCE</scope>
    <source>
        <strain evidence="11">S2-20-1</strain>
    </source>
</reference>
<proteinExistence type="predicted"/>
<evidence type="ECO:0000256" key="7">
    <source>
        <dbReference type="ARBA" id="ARBA00022824"/>
    </source>
</evidence>
<dbReference type="PANTHER" id="PTHR12468:SF2">
    <property type="entry name" value="GPI MANNOSYLTRANSFERASE 2"/>
    <property type="match status" value="1"/>
</dbReference>
<keyword evidence="3" id="KW-0337">GPI-anchor biosynthesis</keyword>
<keyword evidence="6 10" id="KW-0812">Transmembrane</keyword>
<evidence type="ECO:0000256" key="5">
    <source>
        <dbReference type="ARBA" id="ARBA00022679"/>
    </source>
</evidence>
<evidence type="ECO:0000256" key="6">
    <source>
        <dbReference type="ARBA" id="ARBA00022692"/>
    </source>
</evidence>
<keyword evidence="5 11" id="KW-0808">Transferase</keyword>
<protein>
    <submittedName>
        <fullName evidence="11">Glycosyltransferase family 39 protein</fullName>
        <ecNumber evidence="11">2.4.-.-</ecNumber>
    </submittedName>
</protein>
<comment type="subcellular location">
    <subcellularLocation>
        <location evidence="1">Endoplasmic reticulum membrane</location>
        <topology evidence="1">Multi-pass membrane protein</topology>
    </subcellularLocation>
</comment>
<evidence type="ECO:0000256" key="1">
    <source>
        <dbReference type="ARBA" id="ARBA00004477"/>
    </source>
</evidence>
<comment type="pathway">
    <text evidence="2">Glycolipid biosynthesis; glycosylphosphatidylinositol-anchor biosynthesis.</text>
</comment>
<evidence type="ECO:0000256" key="10">
    <source>
        <dbReference type="SAM" id="Phobius"/>
    </source>
</evidence>
<feature type="transmembrane region" description="Helical" evidence="10">
    <location>
        <begin position="187"/>
        <end position="212"/>
    </location>
</feature>
<evidence type="ECO:0000256" key="2">
    <source>
        <dbReference type="ARBA" id="ARBA00004687"/>
    </source>
</evidence>
<keyword evidence="8 10" id="KW-1133">Transmembrane helix</keyword>
<feature type="transmembrane region" description="Helical" evidence="10">
    <location>
        <begin position="145"/>
        <end position="167"/>
    </location>
</feature>
<feature type="transmembrane region" description="Helical" evidence="10">
    <location>
        <begin position="318"/>
        <end position="344"/>
    </location>
</feature>
<keyword evidence="4 11" id="KW-0328">Glycosyltransferase</keyword>
<accession>A0A975NH53</accession>
<feature type="transmembrane region" description="Helical" evidence="10">
    <location>
        <begin position="224"/>
        <end position="248"/>
    </location>
</feature>